<name>A0A974I2A7_XENLA</name>
<evidence type="ECO:0000313" key="1">
    <source>
        <dbReference type="EMBL" id="OCT99034.1"/>
    </source>
</evidence>
<protein>
    <submittedName>
        <fullName evidence="1">Uncharacterized protein</fullName>
    </submittedName>
</protein>
<dbReference type="Proteomes" id="UP000694892">
    <property type="component" value="Chromosome 1L"/>
</dbReference>
<reference evidence="2" key="1">
    <citation type="journal article" date="2016" name="Nature">
        <title>Genome evolution in the allotetraploid frog Xenopus laevis.</title>
        <authorList>
            <person name="Session A.M."/>
            <person name="Uno Y."/>
            <person name="Kwon T."/>
            <person name="Chapman J.A."/>
            <person name="Toyoda A."/>
            <person name="Takahashi S."/>
            <person name="Fukui A."/>
            <person name="Hikosaka A."/>
            <person name="Suzuki A."/>
            <person name="Kondo M."/>
            <person name="van Heeringen S.J."/>
            <person name="Quigley I."/>
            <person name="Heinz S."/>
            <person name="Ogino H."/>
            <person name="Ochi H."/>
            <person name="Hellsten U."/>
            <person name="Lyons J.B."/>
            <person name="Simakov O."/>
            <person name="Putnam N."/>
            <person name="Stites J."/>
            <person name="Kuroki Y."/>
            <person name="Tanaka T."/>
            <person name="Michiue T."/>
            <person name="Watanabe M."/>
            <person name="Bogdanovic O."/>
            <person name="Lister R."/>
            <person name="Georgiou G."/>
            <person name="Paranjpe S.S."/>
            <person name="van Kruijsbergen I."/>
            <person name="Shu S."/>
            <person name="Carlson J."/>
            <person name="Kinoshita T."/>
            <person name="Ohta Y."/>
            <person name="Mawaribuchi S."/>
            <person name="Jenkins J."/>
            <person name="Grimwood J."/>
            <person name="Schmutz J."/>
            <person name="Mitros T."/>
            <person name="Mozaffari S.V."/>
            <person name="Suzuki Y."/>
            <person name="Haramoto Y."/>
            <person name="Yamamoto T.S."/>
            <person name="Takagi C."/>
            <person name="Heald R."/>
            <person name="Miller K."/>
            <person name="Haudenschild C."/>
            <person name="Kitzman J."/>
            <person name="Nakayama T."/>
            <person name="Izutsu Y."/>
            <person name="Robert J."/>
            <person name="Fortriede J."/>
            <person name="Burns K."/>
            <person name="Lotay V."/>
            <person name="Karimi K."/>
            <person name="Yasuoka Y."/>
            <person name="Dichmann D.S."/>
            <person name="Flajnik M.F."/>
            <person name="Houston D.W."/>
            <person name="Shendure J."/>
            <person name="DuPasquier L."/>
            <person name="Vize P.D."/>
            <person name="Zorn A.M."/>
            <person name="Ito M."/>
            <person name="Marcotte E.M."/>
            <person name="Wallingford J.B."/>
            <person name="Ito Y."/>
            <person name="Asashima M."/>
            <person name="Ueno N."/>
            <person name="Matsuda Y."/>
            <person name="Veenstra G.J."/>
            <person name="Fujiyama A."/>
            <person name="Harland R.M."/>
            <person name="Taira M."/>
            <person name="Rokhsar D.S."/>
        </authorList>
    </citation>
    <scope>NUCLEOTIDE SEQUENCE [LARGE SCALE GENOMIC DNA]</scope>
    <source>
        <strain evidence="2">J</strain>
    </source>
</reference>
<sequence>MRIRITNINNEHKKRHNLGVLYVLEKTWRSFFHGSRVRRKEIRRKTTMNHLASAKNETQCAEFMEGLTITRSSDILTHILESTQCRNPTQIYSKYFLCAFSRTFH</sequence>
<evidence type="ECO:0000313" key="2">
    <source>
        <dbReference type="Proteomes" id="UP000694892"/>
    </source>
</evidence>
<organism evidence="1 2">
    <name type="scientific">Xenopus laevis</name>
    <name type="common">African clawed frog</name>
    <dbReference type="NCBI Taxonomy" id="8355"/>
    <lineage>
        <taxon>Eukaryota</taxon>
        <taxon>Metazoa</taxon>
        <taxon>Chordata</taxon>
        <taxon>Craniata</taxon>
        <taxon>Vertebrata</taxon>
        <taxon>Euteleostomi</taxon>
        <taxon>Amphibia</taxon>
        <taxon>Batrachia</taxon>
        <taxon>Anura</taxon>
        <taxon>Pipoidea</taxon>
        <taxon>Pipidae</taxon>
        <taxon>Xenopodinae</taxon>
        <taxon>Xenopus</taxon>
        <taxon>Xenopus</taxon>
    </lineage>
</organism>
<dbReference type="AlphaFoldDB" id="A0A974I2A7"/>
<dbReference type="EMBL" id="CM004466">
    <property type="protein sequence ID" value="OCT99034.1"/>
    <property type="molecule type" value="Genomic_DNA"/>
</dbReference>
<accession>A0A974I2A7</accession>
<gene>
    <name evidence="1" type="ORF">XELAEV_18004834mg</name>
</gene>
<proteinExistence type="predicted"/>